<evidence type="ECO:0000256" key="12">
    <source>
        <dbReference type="ARBA" id="ARBA00022840"/>
    </source>
</evidence>
<dbReference type="GO" id="GO:0005524">
    <property type="term" value="F:ATP binding"/>
    <property type="evidence" value="ECO:0007669"/>
    <property type="project" value="UniProtKB-KW"/>
</dbReference>
<comment type="cofactor">
    <cofactor evidence="3">
        <name>Mg(2+)</name>
        <dbReference type="ChEBI" id="CHEBI:18420"/>
    </cofactor>
</comment>
<dbReference type="InterPro" id="IPR035907">
    <property type="entry name" value="Hppk_sf"/>
</dbReference>
<evidence type="ECO:0000256" key="6">
    <source>
        <dbReference type="ARBA" id="ARBA00009640"/>
    </source>
</evidence>
<evidence type="ECO:0000256" key="7">
    <source>
        <dbReference type="ARBA" id="ARBA00009951"/>
    </source>
</evidence>
<dbReference type="InterPro" id="IPR006157">
    <property type="entry name" value="FolB_dom"/>
</dbReference>
<dbReference type="GO" id="GO:0003848">
    <property type="term" value="F:2-amino-4-hydroxy-6-hydroxymethyldihydropteridine diphosphokinase activity"/>
    <property type="evidence" value="ECO:0007669"/>
    <property type="project" value="UniProtKB-EC"/>
</dbReference>
<dbReference type="Gene3D" id="3.30.1130.10">
    <property type="match status" value="2"/>
</dbReference>
<comment type="pathway">
    <text evidence="5">Cofactor biosynthesis; tetrahydrofolate biosynthesis; 2-amino-4-hydroxy-6-hydroxymethyl-7,8-dihydropteridine diphosphate from 7,8-dihydroneopterin triphosphate: step 4/4.</text>
</comment>
<dbReference type="Proteomes" id="UP000194127">
    <property type="component" value="Unassembled WGS sequence"/>
</dbReference>
<name>A0A1X6MLZ0_9APHY</name>
<keyword evidence="18" id="KW-1185">Reference proteome</keyword>
<keyword evidence="11" id="KW-0418">Kinase</keyword>
<dbReference type="AlphaFoldDB" id="A0A1X6MLZ0"/>
<dbReference type="CDD" id="cd00483">
    <property type="entry name" value="HPPK"/>
    <property type="match status" value="1"/>
</dbReference>
<sequence length="876" mass="94995">MAESSSTALSILPMSLNTDAFLRQTAYVVGQLVNKHKPDRYRQVTRTAFDESDSRNVTNQETLQPVLVSLNLVHDTRRTALADELSHSIDYSAISTSLARYCGSSPIPSLEVLSDRVAECCFELYANLERLSLMITRPHTLLHGDSIAIECEKTRDAHGPSRERYLIHNLQCQTIVGINPCERAEAQRVCFDIILTRLKRYSRPFDFRGLARTVFHHVQGSSCFTLEALASSVAHTALLEAGNDTDSVTVRAAKPSALPLARAAEVEISRTLRDFQHHAKADGLEPVCSQPRATPKAGFLGIVPHPSLSSLLDGLQPRNTIPYKHTAALALGANLGDRFANIELALRLLEAPTGGGNGPPKAAVINTSFMYETAPMYVTDQPRFINCACIIETDMEPMELLHFVKEIENTVGRVTSFRNGPRAIDVDILTYDSLVIDSRPETERANLDNLADQLVVPHPRIAEREFVLRPVNDMMPDFVHPTLGKSIQSLLTELLASHPQNVDPMYKVMAFPRYPLPTSPGERSSSPTLASISPVPPTATYWKFPPSASNRNEQLKTRIMGTLNATPDSFSDGSLHNTIPAAIAYVKSSVAGGADIIDVGGYSTRPRAEYVPPEEEVSRVVPVIQAIRNAVLDEDGKGTASSAAEIADVLISVDTFRADVASAAVLAGASCINDVYAFTGPDYPLTTASAEHFLTMRAVARNLVVPVILMHSRGEASANKDYSAYAYAADANGRGAVLEGVRVELGDKIEAAVKGRGGIRRWLVMVDPGIGFSKSVEGNLELLRGAKVLTSDDIAGNPLAGYPQLIGTSRKSFLGAILAREDPEGPYAGRETRPDERGWATAAAVSCAIQQKAAVVRVHDVLELGDVIRVGLALWD</sequence>
<feature type="domain" description="Pterin-binding" evidence="16">
    <location>
        <begin position="557"/>
        <end position="869"/>
    </location>
</feature>
<proteinExistence type="inferred from homology"/>
<dbReference type="RefSeq" id="XP_024334152.1">
    <property type="nucleotide sequence ID" value="XM_024482234.1"/>
</dbReference>
<gene>
    <name evidence="17" type="ORF">POSPLADRAFT_1067834</name>
</gene>
<protein>
    <recommendedName>
        <fullName evidence="16">Pterin-binding domain-containing protein</fullName>
    </recommendedName>
</protein>
<dbReference type="OrthoDB" id="615426at2759"/>
<evidence type="ECO:0000259" key="16">
    <source>
        <dbReference type="PROSITE" id="PS50972"/>
    </source>
</evidence>
<dbReference type="STRING" id="670580.A0A1X6MLZ0"/>
<evidence type="ECO:0000256" key="15">
    <source>
        <dbReference type="ARBA" id="ARBA00023268"/>
    </source>
</evidence>
<keyword evidence="14" id="KW-0289">Folate biosynthesis</keyword>
<dbReference type="GO" id="GO:0046654">
    <property type="term" value="P:tetrahydrofolate biosynthetic process"/>
    <property type="evidence" value="ECO:0007669"/>
    <property type="project" value="UniProtKB-UniPathway"/>
</dbReference>
<evidence type="ECO:0000256" key="1">
    <source>
        <dbReference type="ARBA" id="ARBA00000012"/>
    </source>
</evidence>
<dbReference type="Pfam" id="PF00809">
    <property type="entry name" value="Pterin_bind"/>
    <property type="match status" value="1"/>
</dbReference>
<dbReference type="SUPFAM" id="SSF55083">
    <property type="entry name" value="6-hydroxymethyl-7,8-dihydropterin pyrophosphokinase, HPPK"/>
    <property type="match status" value="1"/>
</dbReference>
<dbReference type="GO" id="GO:0046656">
    <property type="term" value="P:folic acid biosynthetic process"/>
    <property type="evidence" value="ECO:0007669"/>
    <property type="project" value="UniProtKB-KW"/>
</dbReference>
<comment type="catalytic activity">
    <reaction evidence="1">
        <text>(7,8-dihydropterin-6-yl)methyl diphosphate + 4-aminobenzoate = 7,8-dihydropteroate + diphosphate</text>
        <dbReference type="Rhea" id="RHEA:19949"/>
        <dbReference type="ChEBI" id="CHEBI:17836"/>
        <dbReference type="ChEBI" id="CHEBI:17839"/>
        <dbReference type="ChEBI" id="CHEBI:33019"/>
        <dbReference type="ChEBI" id="CHEBI:72950"/>
        <dbReference type="EC" id="2.5.1.15"/>
    </reaction>
</comment>
<evidence type="ECO:0000256" key="10">
    <source>
        <dbReference type="ARBA" id="ARBA00022741"/>
    </source>
</evidence>
<dbReference type="SMART" id="SM00905">
    <property type="entry name" value="FolB"/>
    <property type="match status" value="2"/>
</dbReference>
<keyword evidence="8" id="KW-0808">Transferase</keyword>
<dbReference type="PANTHER" id="PTHR20941">
    <property type="entry name" value="FOLATE SYNTHESIS PROTEINS"/>
    <property type="match status" value="1"/>
</dbReference>
<accession>A0A1X6MLZ0</accession>
<keyword evidence="10" id="KW-0547">Nucleotide-binding</keyword>
<dbReference type="CDD" id="cd00739">
    <property type="entry name" value="DHPS"/>
    <property type="match status" value="1"/>
</dbReference>
<comment type="catalytic activity">
    <reaction evidence="2">
        <text>6-hydroxymethyl-7,8-dihydropterin + ATP = (7,8-dihydropterin-6-yl)methyl diphosphate + AMP + H(+)</text>
        <dbReference type="Rhea" id="RHEA:11412"/>
        <dbReference type="ChEBI" id="CHEBI:15378"/>
        <dbReference type="ChEBI" id="CHEBI:30616"/>
        <dbReference type="ChEBI" id="CHEBI:44841"/>
        <dbReference type="ChEBI" id="CHEBI:72950"/>
        <dbReference type="ChEBI" id="CHEBI:456215"/>
        <dbReference type="EC" id="2.7.6.3"/>
    </reaction>
</comment>
<dbReference type="SUPFAM" id="SSF51717">
    <property type="entry name" value="Dihydropteroate synthetase-like"/>
    <property type="match status" value="1"/>
</dbReference>
<evidence type="ECO:0000256" key="8">
    <source>
        <dbReference type="ARBA" id="ARBA00022679"/>
    </source>
</evidence>
<dbReference type="PROSITE" id="PS00794">
    <property type="entry name" value="HPPK"/>
    <property type="match status" value="1"/>
</dbReference>
<dbReference type="GO" id="GO:0005740">
    <property type="term" value="C:mitochondrial envelope"/>
    <property type="evidence" value="ECO:0007669"/>
    <property type="project" value="TreeGrafter"/>
</dbReference>
<dbReference type="InterPro" id="IPR045031">
    <property type="entry name" value="DHP_synth-like"/>
</dbReference>
<dbReference type="GO" id="GO:0004150">
    <property type="term" value="F:dihydroneopterin aldolase activity"/>
    <property type="evidence" value="ECO:0007669"/>
    <property type="project" value="InterPro"/>
</dbReference>
<evidence type="ECO:0000256" key="9">
    <source>
        <dbReference type="ARBA" id="ARBA00022723"/>
    </source>
</evidence>
<evidence type="ECO:0000256" key="4">
    <source>
        <dbReference type="ARBA" id="ARBA00004763"/>
    </source>
</evidence>
<evidence type="ECO:0000256" key="2">
    <source>
        <dbReference type="ARBA" id="ARBA00000198"/>
    </source>
</evidence>
<evidence type="ECO:0000256" key="13">
    <source>
        <dbReference type="ARBA" id="ARBA00022842"/>
    </source>
</evidence>
<evidence type="ECO:0000256" key="3">
    <source>
        <dbReference type="ARBA" id="ARBA00001946"/>
    </source>
</evidence>
<dbReference type="Pfam" id="PF02152">
    <property type="entry name" value="FolB"/>
    <property type="match status" value="2"/>
</dbReference>
<dbReference type="InterPro" id="IPR006390">
    <property type="entry name" value="DHP_synth_dom"/>
</dbReference>
<dbReference type="Gene3D" id="3.30.70.560">
    <property type="entry name" value="7,8-Dihydro-6-hydroxymethylpterin-pyrophosphokinase HPPK"/>
    <property type="match status" value="1"/>
</dbReference>
<comment type="similarity">
    <text evidence="6">In the N-terminal section; belongs to the DHNA family.</text>
</comment>
<keyword evidence="15" id="KW-0511">Multifunctional enzyme</keyword>
<comment type="similarity">
    <text evidence="7">In the C-terminal section; belongs to the DHPS family.</text>
</comment>
<dbReference type="Gene3D" id="3.20.20.20">
    <property type="entry name" value="Dihydropteroate synthase-like"/>
    <property type="match status" value="1"/>
</dbReference>
<dbReference type="Pfam" id="PF01288">
    <property type="entry name" value="HPPK"/>
    <property type="match status" value="1"/>
</dbReference>
<dbReference type="InterPro" id="IPR000550">
    <property type="entry name" value="Hppk"/>
</dbReference>
<dbReference type="GO" id="GO:0016301">
    <property type="term" value="F:kinase activity"/>
    <property type="evidence" value="ECO:0007669"/>
    <property type="project" value="UniProtKB-KW"/>
</dbReference>
<evidence type="ECO:0000256" key="11">
    <source>
        <dbReference type="ARBA" id="ARBA00022777"/>
    </source>
</evidence>
<dbReference type="PROSITE" id="PS50972">
    <property type="entry name" value="PTERIN_BINDING"/>
    <property type="match status" value="1"/>
</dbReference>
<dbReference type="EMBL" id="KZ110608">
    <property type="protein sequence ID" value="OSX57358.1"/>
    <property type="molecule type" value="Genomic_DNA"/>
</dbReference>
<dbReference type="GO" id="GO:0004156">
    <property type="term" value="F:dihydropteroate synthase activity"/>
    <property type="evidence" value="ECO:0007669"/>
    <property type="project" value="UniProtKB-EC"/>
</dbReference>
<dbReference type="SUPFAM" id="SSF55620">
    <property type="entry name" value="Tetrahydrobiopterin biosynthesis enzymes-like"/>
    <property type="match status" value="2"/>
</dbReference>
<dbReference type="GeneID" id="36327184"/>
<dbReference type="PANTHER" id="PTHR20941:SF1">
    <property type="entry name" value="FOLIC ACID SYNTHESIS PROTEIN FOL1"/>
    <property type="match status" value="1"/>
</dbReference>
<dbReference type="NCBIfam" id="TIGR01498">
    <property type="entry name" value="folK"/>
    <property type="match status" value="1"/>
</dbReference>
<keyword evidence="9" id="KW-0479">Metal-binding</keyword>
<evidence type="ECO:0000313" key="17">
    <source>
        <dbReference type="EMBL" id="OSX57358.1"/>
    </source>
</evidence>
<keyword evidence="12" id="KW-0067">ATP-binding</keyword>
<reference evidence="17 18" key="1">
    <citation type="submission" date="2017-04" db="EMBL/GenBank/DDBJ databases">
        <title>Genome Sequence of the Model Brown-Rot Fungus Postia placenta SB12.</title>
        <authorList>
            <consortium name="DOE Joint Genome Institute"/>
            <person name="Gaskell J."/>
            <person name="Kersten P."/>
            <person name="Larrondo L.F."/>
            <person name="Canessa P."/>
            <person name="Martinez D."/>
            <person name="Hibbett D."/>
            <person name="Schmoll M."/>
            <person name="Kubicek C.P."/>
            <person name="Martinez A.T."/>
            <person name="Yadav J."/>
            <person name="Master E."/>
            <person name="Magnuson J.K."/>
            <person name="James T."/>
            <person name="Yaver D."/>
            <person name="Berka R."/>
            <person name="Labutti K."/>
            <person name="Lipzen A."/>
            <person name="Aerts A."/>
            <person name="Barry K."/>
            <person name="Henrissat B."/>
            <person name="Blanchette R."/>
            <person name="Grigoriev I."/>
            <person name="Cullen D."/>
        </authorList>
    </citation>
    <scope>NUCLEOTIDE SEQUENCE [LARGE SCALE GENOMIC DNA]</scope>
    <source>
        <strain evidence="17 18">MAD-698-R-SB12</strain>
    </source>
</reference>
<dbReference type="InterPro" id="IPR043133">
    <property type="entry name" value="GTP-CH-I_C/QueF"/>
</dbReference>
<dbReference type="GO" id="GO:0046872">
    <property type="term" value="F:metal ion binding"/>
    <property type="evidence" value="ECO:0007669"/>
    <property type="project" value="UniProtKB-KW"/>
</dbReference>
<evidence type="ECO:0000313" key="18">
    <source>
        <dbReference type="Proteomes" id="UP000194127"/>
    </source>
</evidence>
<keyword evidence="13" id="KW-0460">Magnesium</keyword>
<dbReference type="InterPro" id="IPR000489">
    <property type="entry name" value="Pterin-binding_dom"/>
</dbReference>
<organism evidence="17 18">
    <name type="scientific">Postia placenta MAD-698-R-SB12</name>
    <dbReference type="NCBI Taxonomy" id="670580"/>
    <lineage>
        <taxon>Eukaryota</taxon>
        <taxon>Fungi</taxon>
        <taxon>Dikarya</taxon>
        <taxon>Basidiomycota</taxon>
        <taxon>Agaricomycotina</taxon>
        <taxon>Agaricomycetes</taxon>
        <taxon>Polyporales</taxon>
        <taxon>Adustoporiaceae</taxon>
        <taxon>Rhodonia</taxon>
    </lineage>
</organism>
<evidence type="ECO:0000256" key="14">
    <source>
        <dbReference type="ARBA" id="ARBA00022909"/>
    </source>
</evidence>
<dbReference type="InterPro" id="IPR011005">
    <property type="entry name" value="Dihydropteroate_synth-like_sf"/>
</dbReference>
<dbReference type="PROSITE" id="PS00793">
    <property type="entry name" value="DHPS_2"/>
    <property type="match status" value="1"/>
</dbReference>
<dbReference type="NCBIfam" id="TIGR01496">
    <property type="entry name" value="DHPS"/>
    <property type="match status" value="1"/>
</dbReference>
<comment type="pathway">
    <text evidence="4">Cofactor biosynthesis; tetrahydrofolate biosynthesis; 7,8-dihydrofolate from 2-amino-4-hydroxy-6-hydroxymethyl-7,8-dihydropteridine diphosphate and 4-aminobenzoate: step 1/2.</text>
</comment>
<evidence type="ECO:0000256" key="5">
    <source>
        <dbReference type="ARBA" id="ARBA00005051"/>
    </source>
</evidence>
<dbReference type="UniPathway" id="UPA00077">
    <property type="reaction ID" value="UER00155"/>
</dbReference>